<protein>
    <recommendedName>
        <fullName evidence="5">Thiamine diphosphokinase</fullName>
        <ecNumber evidence="5">2.7.6.2</ecNumber>
    </recommendedName>
</protein>
<dbReference type="InterPro" id="IPR007373">
    <property type="entry name" value="Thiamin_PyroPKinase_B1-bd"/>
</dbReference>
<evidence type="ECO:0000313" key="8">
    <source>
        <dbReference type="Proteomes" id="UP001057481"/>
    </source>
</evidence>
<gene>
    <name evidence="7" type="ORF">KAK10_00690</name>
</gene>
<proteinExistence type="predicted"/>
<dbReference type="InterPro" id="IPR036759">
    <property type="entry name" value="TPK_catalytic_sf"/>
</dbReference>
<dbReference type="EC" id="2.7.6.2" evidence="5"/>
<reference evidence="7" key="1">
    <citation type="submission" date="2021-04" db="EMBL/GenBank/DDBJ databases">
        <title>Taxonomic assessment of Weissella genus.</title>
        <authorList>
            <person name="Fanelli F."/>
            <person name="Chieffi D."/>
            <person name="Dell'Aquila A."/>
            <person name="Gyu-Sung C."/>
            <person name="Franz C.M.A.P."/>
            <person name="Fusco V."/>
        </authorList>
    </citation>
    <scope>NUCLEOTIDE SEQUENCE</scope>
    <source>
        <strain evidence="7">LMG 25373</strain>
    </source>
</reference>
<dbReference type="NCBIfam" id="TIGR01378">
    <property type="entry name" value="thi_PPkinase"/>
    <property type="match status" value="1"/>
</dbReference>
<dbReference type="GO" id="GO:0004788">
    <property type="term" value="F:thiamine diphosphokinase activity"/>
    <property type="evidence" value="ECO:0007669"/>
    <property type="project" value="UniProtKB-EC"/>
</dbReference>
<dbReference type="InterPro" id="IPR006282">
    <property type="entry name" value="Thi_PPkinase"/>
</dbReference>
<dbReference type="RefSeq" id="WP_205142903.1">
    <property type="nucleotide sequence ID" value="NZ_JAFBDN010000002.1"/>
</dbReference>
<dbReference type="Gene3D" id="3.40.50.10240">
    <property type="entry name" value="Thiamin pyrophosphokinase, catalytic domain"/>
    <property type="match status" value="1"/>
</dbReference>
<organism evidence="7 8">
    <name type="scientific">Periweissella beninensis</name>
    <dbReference type="NCBI Taxonomy" id="504936"/>
    <lineage>
        <taxon>Bacteria</taxon>
        <taxon>Bacillati</taxon>
        <taxon>Bacillota</taxon>
        <taxon>Bacilli</taxon>
        <taxon>Lactobacillales</taxon>
        <taxon>Lactobacillaceae</taxon>
        <taxon>Periweissella</taxon>
    </lineage>
</organism>
<dbReference type="Pfam" id="PF04263">
    <property type="entry name" value="TPK_catalytic"/>
    <property type="match status" value="1"/>
</dbReference>
<evidence type="ECO:0000256" key="5">
    <source>
        <dbReference type="NCBIfam" id="TIGR01378"/>
    </source>
</evidence>
<evidence type="ECO:0000259" key="6">
    <source>
        <dbReference type="SMART" id="SM00983"/>
    </source>
</evidence>
<dbReference type="InterPro" id="IPR053149">
    <property type="entry name" value="TPK"/>
</dbReference>
<dbReference type="PANTHER" id="PTHR41299">
    <property type="entry name" value="THIAMINE PYROPHOSPHOKINASE"/>
    <property type="match status" value="1"/>
</dbReference>
<evidence type="ECO:0000256" key="1">
    <source>
        <dbReference type="ARBA" id="ARBA00022679"/>
    </source>
</evidence>
<keyword evidence="1 7" id="KW-0808">Transferase</keyword>
<dbReference type="PANTHER" id="PTHR41299:SF1">
    <property type="entry name" value="THIAMINE PYROPHOSPHOKINASE"/>
    <property type="match status" value="1"/>
</dbReference>
<evidence type="ECO:0000313" key="7">
    <source>
        <dbReference type="EMBL" id="MCM2436452.1"/>
    </source>
</evidence>
<accession>A0ABT0VF22</accession>
<dbReference type="InterPro" id="IPR007371">
    <property type="entry name" value="TPK_catalytic"/>
</dbReference>
<keyword evidence="8" id="KW-1185">Reference proteome</keyword>
<dbReference type="SUPFAM" id="SSF63999">
    <property type="entry name" value="Thiamin pyrophosphokinase, catalytic domain"/>
    <property type="match status" value="1"/>
</dbReference>
<name>A0ABT0VF22_9LACO</name>
<comment type="caution">
    <text evidence="7">The sequence shown here is derived from an EMBL/GenBank/DDBJ whole genome shotgun (WGS) entry which is preliminary data.</text>
</comment>
<dbReference type="CDD" id="cd07995">
    <property type="entry name" value="TPK"/>
    <property type="match status" value="1"/>
</dbReference>
<keyword evidence="2" id="KW-0547">Nucleotide-binding</keyword>
<sequence>MKSLNILLGGPIELLPDKIFEKLHDNLWLGVDRGALRLLKHGIYPQIAVGDFDSVSTMEHAEILTQLRDIRQVKPEKDETDFELALKIALAKFSFEELHVYGATGGRLDHFLSNIWVLTQTKFTSLIGKIKFYDRGNTLSFYLPGEHSIQKETDKRYLGFMNLTPVSGLTLIDEKYHLKNWHSNVPFSWSSNEFVGTTNHFKFETGIILVIQSKDTQKI</sequence>
<keyword evidence="4" id="KW-0067">ATP-binding</keyword>
<feature type="domain" description="Thiamin pyrophosphokinase thiamin-binding" evidence="6">
    <location>
        <begin position="145"/>
        <end position="209"/>
    </location>
</feature>
<keyword evidence="3" id="KW-0418">Kinase</keyword>
<evidence type="ECO:0000256" key="3">
    <source>
        <dbReference type="ARBA" id="ARBA00022777"/>
    </source>
</evidence>
<dbReference type="EMBL" id="JAGMVS010000037">
    <property type="protein sequence ID" value="MCM2436452.1"/>
    <property type="molecule type" value="Genomic_DNA"/>
</dbReference>
<evidence type="ECO:0000256" key="4">
    <source>
        <dbReference type="ARBA" id="ARBA00022840"/>
    </source>
</evidence>
<evidence type="ECO:0000256" key="2">
    <source>
        <dbReference type="ARBA" id="ARBA00022741"/>
    </source>
</evidence>
<dbReference type="SMART" id="SM00983">
    <property type="entry name" value="TPK_B1_binding"/>
    <property type="match status" value="1"/>
</dbReference>
<dbReference type="Pfam" id="PF04265">
    <property type="entry name" value="TPK_B1_binding"/>
    <property type="match status" value="1"/>
</dbReference>
<dbReference type="Proteomes" id="UP001057481">
    <property type="component" value="Unassembled WGS sequence"/>
</dbReference>